<dbReference type="RefSeq" id="WP_200115750.1">
    <property type="nucleotide sequence ID" value="NZ_JAEHOH010000014.1"/>
</dbReference>
<dbReference type="AlphaFoldDB" id="A0A934Q9H1"/>
<evidence type="ECO:0000256" key="1">
    <source>
        <dbReference type="ARBA" id="ARBA00007673"/>
    </source>
</evidence>
<evidence type="ECO:0000313" key="3">
    <source>
        <dbReference type="EMBL" id="MBK0419611.1"/>
    </source>
</evidence>
<accession>A0A934Q9H1</accession>
<dbReference type="GO" id="GO:0016853">
    <property type="term" value="F:isomerase activity"/>
    <property type="evidence" value="ECO:0007669"/>
    <property type="project" value="UniProtKB-KW"/>
</dbReference>
<protein>
    <submittedName>
        <fullName evidence="3">Acetylornithine aminotransferase</fullName>
    </submittedName>
</protein>
<name>A0A934Q9H1_9MICO</name>
<keyword evidence="3" id="KW-0808">Transferase</keyword>
<keyword evidence="4" id="KW-1185">Reference proteome</keyword>
<evidence type="ECO:0000313" key="4">
    <source>
        <dbReference type="Proteomes" id="UP000608530"/>
    </source>
</evidence>
<keyword evidence="3" id="KW-0032">Aminotransferase</keyword>
<dbReference type="InterPro" id="IPR007400">
    <property type="entry name" value="PrpF-like"/>
</dbReference>
<keyword evidence="2" id="KW-0413">Isomerase</keyword>
<dbReference type="Proteomes" id="UP000608530">
    <property type="component" value="Unassembled WGS sequence"/>
</dbReference>
<comment type="caution">
    <text evidence="3">The sequence shown here is derived from an EMBL/GenBank/DDBJ whole genome shotgun (WGS) entry which is preliminary data.</text>
</comment>
<reference evidence="3" key="1">
    <citation type="submission" date="2020-12" db="EMBL/GenBank/DDBJ databases">
        <title>Leucobacter sp. CAS1, isolated from Chromium sludge.</title>
        <authorList>
            <person name="Xu Z."/>
        </authorList>
    </citation>
    <scope>NUCLEOTIDE SEQUENCE</scope>
    <source>
        <strain evidence="3">CSA1</strain>
    </source>
</reference>
<dbReference type="Pfam" id="PF04303">
    <property type="entry name" value="PrpF"/>
    <property type="match status" value="1"/>
</dbReference>
<comment type="similarity">
    <text evidence="1">Belongs to the PrpF family.</text>
</comment>
<sequence>MSAQSATAATRWIDAAFVRGGTSKGLFFAERALPPPGEQRDALFAGALGSPDPFGRQLDGMGGGISSLSKVMVVGEAGAAHAPADLVYTFGQVAVGVAAVDYSGNCGNLSAGVVPFALHTGLLSLPDGPRTVRLLNTNTGKRVVVNLVVEDGEAAVAGDFVVPGVAGAGSPIELVYPDPAGSRTAGQLPTGRPIDVLRSTGREIEASLVDVALPLVVVRAADLGLSGAESPDEIDAASGRAVELEALRREAAVLMGLARSPEETPQAVPKVVCVAEPRDSRLLDGSLVAADDADVLARTMSMGLAHRAVPGTAAMCLAAAAAIPGTLVEAIVRDRRPSERALRIGTPSGVVTAGAVAERQAAETGNGEVRDGVPVVTGASLFRTARVLMSGRVSVPKRPADDRP</sequence>
<gene>
    <name evidence="3" type="ORF">JD276_11260</name>
</gene>
<dbReference type="Gene3D" id="3.10.310.10">
    <property type="entry name" value="Diaminopimelate Epimerase, Chain A, domain 1"/>
    <property type="match status" value="2"/>
</dbReference>
<dbReference type="PANTHER" id="PTHR43709:SF2">
    <property type="entry name" value="DUF453 DOMAIN PROTEIN (AFU_ORTHOLOGUE AFUA_6G00360)"/>
    <property type="match status" value="1"/>
</dbReference>
<evidence type="ECO:0000256" key="2">
    <source>
        <dbReference type="ARBA" id="ARBA00023235"/>
    </source>
</evidence>
<organism evidence="3 4">
    <name type="scientific">Leucobacter chromiisoli</name>
    <dbReference type="NCBI Taxonomy" id="2796471"/>
    <lineage>
        <taxon>Bacteria</taxon>
        <taxon>Bacillati</taxon>
        <taxon>Actinomycetota</taxon>
        <taxon>Actinomycetes</taxon>
        <taxon>Micrococcales</taxon>
        <taxon>Microbacteriaceae</taxon>
        <taxon>Leucobacter</taxon>
    </lineage>
</organism>
<dbReference type="EMBL" id="JAEHOH010000014">
    <property type="protein sequence ID" value="MBK0419611.1"/>
    <property type="molecule type" value="Genomic_DNA"/>
</dbReference>
<dbReference type="PANTHER" id="PTHR43709">
    <property type="entry name" value="ACONITATE ISOMERASE-RELATED"/>
    <property type="match status" value="1"/>
</dbReference>
<proteinExistence type="inferred from homology"/>
<dbReference type="GO" id="GO:0008483">
    <property type="term" value="F:transaminase activity"/>
    <property type="evidence" value="ECO:0007669"/>
    <property type="project" value="UniProtKB-KW"/>
</dbReference>
<dbReference type="SUPFAM" id="SSF54506">
    <property type="entry name" value="Diaminopimelate epimerase-like"/>
    <property type="match status" value="2"/>
</dbReference>